<dbReference type="Proteomes" id="UP000245250">
    <property type="component" value="Chromosome"/>
</dbReference>
<name>A0A2S1YPB5_9FLAO</name>
<sequence>MLFAGCIAGAAQETEENKELQSGATSVKLSQEVMNPTTLARQLQLEEYAIFKTEGQDGFAQNFRFRGIIPLKEGFLIKVPQLIRVITFLNTAPDGKTGLGDLTLNRFFLLTKKGWGEFGAGWNIQIPTRTDDQLGSPQWSIGPAFTVIFTDL</sequence>
<dbReference type="EMBL" id="CP029255">
    <property type="protein sequence ID" value="AWK05886.1"/>
    <property type="molecule type" value="Genomic_DNA"/>
</dbReference>
<protein>
    <submittedName>
        <fullName evidence="1">Uncharacterized protein</fullName>
    </submittedName>
</protein>
<evidence type="ECO:0000313" key="1">
    <source>
        <dbReference type="EMBL" id="AWK05886.1"/>
    </source>
</evidence>
<dbReference type="KEGG" id="fcr:HYN56_17285"/>
<reference evidence="1 2" key="1">
    <citation type="submission" date="2018-05" db="EMBL/GenBank/DDBJ databases">
        <title>Genome sequencing of Flavobacterium sp. HYN0056.</title>
        <authorList>
            <person name="Yi H."/>
            <person name="Baek C."/>
        </authorList>
    </citation>
    <scope>NUCLEOTIDE SEQUENCE [LARGE SCALE GENOMIC DNA]</scope>
    <source>
        <strain evidence="1 2">HYN0056</strain>
    </source>
</reference>
<organism evidence="1 2">
    <name type="scientific">Flavobacterium crocinum</name>
    <dbReference type="NCBI Taxonomy" id="2183896"/>
    <lineage>
        <taxon>Bacteria</taxon>
        <taxon>Pseudomonadati</taxon>
        <taxon>Bacteroidota</taxon>
        <taxon>Flavobacteriia</taxon>
        <taxon>Flavobacteriales</taxon>
        <taxon>Flavobacteriaceae</taxon>
        <taxon>Flavobacterium</taxon>
    </lineage>
</organism>
<gene>
    <name evidence="1" type="ORF">HYN56_17285</name>
</gene>
<keyword evidence="2" id="KW-1185">Reference proteome</keyword>
<dbReference type="AlphaFoldDB" id="A0A2S1YPB5"/>
<evidence type="ECO:0000313" key="2">
    <source>
        <dbReference type="Proteomes" id="UP000245250"/>
    </source>
</evidence>
<proteinExistence type="predicted"/>
<accession>A0A2S1YPB5</accession>